<dbReference type="Pfam" id="PF09989">
    <property type="entry name" value="DUF2229"/>
    <property type="match status" value="1"/>
</dbReference>
<reference evidence="2 3" key="1">
    <citation type="submission" date="2018-06" db="EMBL/GenBank/DDBJ databases">
        <title>Extensive metabolic versatility and redundancy in microbially diverse, dynamic hydrothermal sediments.</title>
        <authorList>
            <person name="Dombrowski N."/>
            <person name="Teske A."/>
            <person name="Baker B.J."/>
        </authorList>
    </citation>
    <scope>NUCLEOTIDE SEQUENCE [LARGE SCALE GENOMIC DNA]</scope>
    <source>
        <strain evidence="2">B3_G15</strain>
    </source>
</reference>
<comment type="caution">
    <text evidence="2">The sequence shown here is derived from an EMBL/GenBank/DDBJ whole genome shotgun (WGS) entry which is preliminary data.</text>
</comment>
<proteinExistence type="predicted"/>
<dbReference type="PANTHER" id="PTHR32329:SF2">
    <property type="entry name" value="BIFUNCTIONAL PROTEIN [INCLUDES 2-HYDROXYACYL-COA DEHYDRATASE (N-TER) AND ITS ACTIVATOR DOMAIN (C_TERM)"/>
    <property type="match status" value="1"/>
</dbReference>
<evidence type="ECO:0000259" key="1">
    <source>
        <dbReference type="Pfam" id="PF09989"/>
    </source>
</evidence>
<evidence type="ECO:0000313" key="3">
    <source>
        <dbReference type="Proteomes" id="UP000280417"/>
    </source>
</evidence>
<protein>
    <recommendedName>
        <fullName evidence="1">DUF2229 domain-containing protein</fullName>
    </recommendedName>
</protein>
<gene>
    <name evidence="2" type="ORF">DRJ04_05895</name>
</gene>
<dbReference type="AlphaFoldDB" id="A0A662DAV1"/>
<organism evidence="2 3">
    <name type="scientific">Aerophobetes bacterium</name>
    <dbReference type="NCBI Taxonomy" id="2030807"/>
    <lineage>
        <taxon>Bacteria</taxon>
        <taxon>Candidatus Aerophobota</taxon>
    </lineage>
</organism>
<dbReference type="Gene3D" id="3.40.50.11900">
    <property type="match status" value="1"/>
</dbReference>
<sequence>MKIGIPRALYFFKYGGIWEEFFKKLNYEVIISPPTNKEILTTGVSLAVEEVCIPLKVFYGHCKKLEGKCDFVFIPRYISLIRGTYTCPKFLVLPDVTRFLLPDLPILTICIKGKPQPGIFQFLLLNMRMYRKISWVEGKNLFNVKKMRSVFRLIQEKEERKKSDQTLYLSLLDQRGLKVMVVGHPYNLRDTYVSQDLLGKLKSLGVTVITPEQIPPNLIHHQLKSLPFIYWSEEWDIAGSAYLALKEPRIRGIILVSSFGCGPDSLITEQIVRDARKSGKPVMQLFLDENTSDVNIQTRLEAFLDMLERK</sequence>
<evidence type="ECO:0000313" key="2">
    <source>
        <dbReference type="EMBL" id="RLE12585.1"/>
    </source>
</evidence>
<feature type="domain" description="DUF2229" evidence="1">
    <location>
        <begin position="2"/>
        <end position="213"/>
    </location>
</feature>
<name>A0A662DAV1_UNCAE</name>
<dbReference type="InterPro" id="IPR018709">
    <property type="entry name" value="CoA_activase_DUF2229"/>
</dbReference>
<dbReference type="InterPro" id="IPR051805">
    <property type="entry name" value="Dehydratase_Activator_Redct"/>
</dbReference>
<dbReference type="EMBL" id="QMQA01000153">
    <property type="protein sequence ID" value="RLE12585.1"/>
    <property type="molecule type" value="Genomic_DNA"/>
</dbReference>
<dbReference type="PANTHER" id="PTHR32329">
    <property type="entry name" value="BIFUNCTIONAL PROTEIN [INCLUDES 2-HYDROXYACYL-COA DEHYDRATASE (N-TER) AND ITS ACTIVATOR DOMAIN (C_TERM)-RELATED"/>
    <property type="match status" value="1"/>
</dbReference>
<accession>A0A662DAV1</accession>
<dbReference type="Proteomes" id="UP000280417">
    <property type="component" value="Unassembled WGS sequence"/>
</dbReference>